<organism evidence="2 3">
    <name type="scientific">Gossypium australe</name>
    <dbReference type="NCBI Taxonomy" id="47621"/>
    <lineage>
        <taxon>Eukaryota</taxon>
        <taxon>Viridiplantae</taxon>
        <taxon>Streptophyta</taxon>
        <taxon>Embryophyta</taxon>
        <taxon>Tracheophyta</taxon>
        <taxon>Spermatophyta</taxon>
        <taxon>Magnoliopsida</taxon>
        <taxon>eudicotyledons</taxon>
        <taxon>Gunneridae</taxon>
        <taxon>Pentapetalae</taxon>
        <taxon>rosids</taxon>
        <taxon>malvids</taxon>
        <taxon>Malvales</taxon>
        <taxon>Malvaceae</taxon>
        <taxon>Malvoideae</taxon>
        <taxon>Gossypium</taxon>
    </lineage>
</organism>
<reference evidence="3" key="1">
    <citation type="journal article" date="2019" name="Plant Biotechnol. J.">
        <title>Genome sequencing of the Australian wild diploid species Gossypium australe highlights disease resistance and delayed gland morphogenesis.</title>
        <authorList>
            <person name="Cai Y."/>
            <person name="Cai X."/>
            <person name="Wang Q."/>
            <person name="Wang P."/>
            <person name="Zhang Y."/>
            <person name="Cai C."/>
            <person name="Xu Y."/>
            <person name="Wang K."/>
            <person name="Zhou Z."/>
            <person name="Wang C."/>
            <person name="Geng S."/>
            <person name="Li B."/>
            <person name="Dong Q."/>
            <person name="Hou Y."/>
            <person name="Wang H."/>
            <person name="Ai P."/>
            <person name="Liu Z."/>
            <person name="Yi F."/>
            <person name="Sun M."/>
            <person name="An G."/>
            <person name="Cheng J."/>
            <person name="Zhang Y."/>
            <person name="Shi Q."/>
            <person name="Xie Y."/>
            <person name="Shi X."/>
            <person name="Chang Y."/>
            <person name="Huang F."/>
            <person name="Chen Y."/>
            <person name="Hong S."/>
            <person name="Mi L."/>
            <person name="Sun Q."/>
            <person name="Zhang L."/>
            <person name="Zhou B."/>
            <person name="Peng R."/>
            <person name="Zhang X."/>
            <person name="Liu F."/>
        </authorList>
    </citation>
    <scope>NUCLEOTIDE SEQUENCE [LARGE SCALE GENOMIC DNA]</scope>
    <source>
        <strain evidence="3">cv. PA1801</strain>
    </source>
</reference>
<dbReference type="Proteomes" id="UP000325315">
    <property type="component" value="Unassembled WGS sequence"/>
</dbReference>
<dbReference type="AlphaFoldDB" id="A0A5B6VH14"/>
<name>A0A5B6VH14_9ROSI</name>
<feature type="region of interest" description="Disordered" evidence="1">
    <location>
        <begin position="43"/>
        <end position="79"/>
    </location>
</feature>
<feature type="compositionally biased region" description="Polar residues" evidence="1">
    <location>
        <begin position="70"/>
        <end position="79"/>
    </location>
</feature>
<evidence type="ECO:0000313" key="2">
    <source>
        <dbReference type="EMBL" id="KAA3468510.1"/>
    </source>
</evidence>
<protein>
    <submittedName>
        <fullName evidence="2">Uncharacterized protein</fullName>
    </submittedName>
</protein>
<evidence type="ECO:0000256" key="1">
    <source>
        <dbReference type="SAM" id="MobiDB-lite"/>
    </source>
</evidence>
<sequence>MHVELNGNGGNQNKGENVGYGMGEHNLFEREVRQFMESKKLVHGVETSNMDLEKEDDPLNNEEGKKRQRFASSQQRYDSDISMISNSQDLMEVYGGLSAHNQQISAVARGQADRKQ</sequence>
<evidence type="ECO:0000313" key="3">
    <source>
        <dbReference type="Proteomes" id="UP000325315"/>
    </source>
</evidence>
<accession>A0A5B6VH14</accession>
<gene>
    <name evidence="2" type="ORF">EPI10_014393</name>
</gene>
<comment type="caution">
    <text evidence="2">The sequence shown here is derived from an EMBL/GenBank/DDBJ whole genome shotgun (WGS) entry which is preliminary data.</text>
</comment>
<feature type="region of interest" description="Disordered" evidence="1">
    <location>
        <begin position="1"/>
        <end position="21"/>
    </location>
</feature>
<proteinExistence type="predicted"/>
<feature type="compositionally biased region" description="Gly residues" evidence="1">
    <location>
        <begin position="7"/>
        <end position="21"/>
    </location>
</feature>
<dbReference type="EMBL" id="SMMG02000006">
    <property type="protein sequence ID" value="KAA3468510.1"/>
    <property type="molecule type" value="Genomic_DNA"/>
</dbReference>
<keyword evidence="3" id="KW-1185">Reference proteome</keyword>